<comment type="caution">
    <text evidence="18">The sequence shown here is derived from an EMBL/GenBank/DDBJ whole genome shotgun (WGS) entry which is preliminary data.</text>
</comment>
<comment type="catalytic activity">
    <reaction evidence="1">
        <text>ATP + protein L-histidine = ADP + protein N-phospho-L-histidine.</text>
        <dbReference type="EC" id="2.7.13.3"/>
    </reaction>
</comment>
<evidence type="ECO:0000256" key="1">
    <source>
        <dbReference type="ARBA" id="ARBA00000085"/>
    </source>
</evidence>
<dbReference type="OrthoDB" id="335833at2"/>
<evidence type="ECO:0000313" key="19">
    <source>
        <dbReference type="EMBL" id="OAK71219.1"/>
    </source>
</evidence>
<keyword evidence="4" id="KW-1003">Cell membrane</keyword>
<dbReference type="PATRIC" id="fig|217031.4.peg.5315"/>
<feature type="domain" description="HAMP" evidence="17">
    <location>
        <begin position="89"/>
        <end position="141"/>
    </location>
</feature>
<evidence type="ECO:0000256" key="11">
    <source>
        <dbReference type="ARBA" id="ARBA00022989"/>
    </source>
</evidence>
<accession>A0A0Q9Y7S6</accession>
<dbReference type="SMART" id="SM00387">
    <property type="entry name" value="HATPase_c"/>
    <property type="match status" value="1"/>
</dbReference>
<dbReference type="PROSITE" id="PS50109">
    <property type="entry name" value="HIS_KIN"/>
    <property type="match status" value="1"/>
</dbReference>
<dbReference type="InterPro" id="IPR003661">
    <property type="entry name" value="HisK_dim/P_dom"/>
</dbReference>
<keyword evidence="10" id="KW-0067">ATP-binding</keyword>
<dbReference type="CDD" id="cd00082">
    <property type="entry name" value="HisKA"/>
    <property type="match status" value="1"/>
</dbReference>
<dbReference type="InterPro" id="IPR050398">
    <property type="entry name" value="HssS/ArlS-like"/>
</dbReference>
<keyword evidence="21" id="KW-1185">Reference proteome</keyword>
<sequence length="366" mass="41970">MSTRKSPSKKVWQTKLFWELTTINLVVIITVIVIAGFSVKEFACFLADEMNITGQFKQKSFDQTMDYYLIRASLIAFILAVTIHYFWIRRIILPVQTLSDVTNRISEGEAMQFVSVGANNEIGQLTENFNKLIRKLKRSEELRNQMTADLAHEVRTPLSNITGYLEAMKNGVIEPEQQLLASLHKESKRLNKLIDQLYNLAEQKWTMESFTPQNKQSIDIKNIVEGIIPLYKMEFEKHSIPYNISMEAAELNLEVGSINQILGNLLDNTIHYAVKDTRLFISGETYNQHYRVTLAAKGQSIPKKAQKQLFERLYRVDQSRNRNTGGNGLGLAIAKELVERQGGSIWLESDGSYHQFIIEFPLTENK</sequence>
<evidence type="ECO:0000256" key="6">
    <source>
        <dbReference type="ARBA" id="ARBA00022679"/>
    </source>
</evidence>
<keyword evidence="9" id="KW-0418">Kinase</keyword>
<dbReference type="PRINTS" id="PR00344">
    <property type="entry name" value="BCTRLSENSOR"/>
</dbReference>
<evidence type="ECO:0000256" key="3">
    <source>
        <dbReference type="ARBA" id="ARBA00012438"/>
    </source>
</evidence>
<protein>
    <recommendedName>
        <fullName evidence="3">histidine kinase</fullName>
        <ecNumber evidence="3">2.7.13.3</ecNumber>
    </recommendedName>
</protein>
<reference evidence="18 20" key="2">
    <citation type="submission" date="2015-06" db="EMBL/GenBank/DDBJ databases">
        <title>Genome sequencing project of Bacillus galactosidilyticus PL133.</title>
        <authorList>
            <person name="Gaiero J."/>
            <person name="Nicol R."/>
            <person name="Habash M."/>
        </authorList>
    </citation>
    <scope>NUCLEOTIDE SEQUENCE [LARGE SCALE GENOMIC DNA]</scope>
    <source>
        <strain evidence="18 20">PL133</strain>
    </source>
</reference>
<keyword evidence="8" id="KW-0547">Nucleotide-binding</keyword>
<organism evidence="18 20">
    <name type="scientific">Lederbergia galactosidilytica</name>
    <dbReference type="NCBI Taxonomy" id="217031"/>
    <lineage>
        <taxon>Bacteria</taxon>
        <taxon>Bacillati</taxon>
        <taxon>Bacillota</taxon>
        <taxon>Bacilli</taxon>
        <taxon>Bacillales</taxon>
        <taxon>Bacillaceae</taxon>
        <taxon>Lederbergia</taxon>
    </lineage>
</organism>
<dbReference type="InterPro" id="IPR003594">
    <property type="entry name" value="HATPase_dom"/>
</dbReference>
<dbReference type="Pfam" id="PF02518">
    <property type="entry name" value="HATPase_c"/>
    <property type="match status" value="1"/>
</dbReference>
<dbReference type="SMART" id="SM00304">
    <property type="entry name" value="HAMP"/>
    <property type="match status" value="1"/>
</dbReference>
<comment type="subcellular location">
    <subcellularLocation>
        <location evidence="2">Cell membrane</location>
        <topology evidence="2">Multi-pass membrane protein</topology>
    </subcellularLocation>
</comment>
<evidence type="ECO:0000259" key="17">
    <source>
        <dbReference type="PROSITE" id="PS50885"/>
    </source>
</evidence>
<dbReference type="SUPFAM" id="SSF55874">
    <property type="entry name" value="ATPase domain of HSP90 chaperone/DNA topoisomerase II/histidine kinase"/>
    <property type="match status" value="1"/>
</dbReference>
<dbReference type="Pfam" id="PF00672">
    <property type="entry name" value="HAMP"/>
    <property type="match status" value="1"/>
</dbReference>
<keyword evidence="11 15" id="KW-1133">Transmembrane helix</keyword>
<dbReference type="GO" id="GO:0005524">
    <property type="term" value="F:ATP binding"/>
    <property type="evidence" value="ECO:0007669"/>
    <property type="project" value="UniProtKB-KW"/>
</dbReference>
<name>A0A0Q9Y7S6_9BACI</name>
<dbReference type="Pfam" id="PF00512">
    <property type="entry name" value="HisKA"/>
    <property type="match status" value="1"/>
</dbReference>
<dbReference type="EMBL" id="LDJR01000046">
    <property type="protein sequence ID" value="OAK71219.1"/>
    <property type="molecule type" value="Genomic_DNA"/>
</dbReference>
<dbReference type="EMBL" id="LGPB01000113">
    <property type="protein sequence ID" value="KRG11768.1"/>
    <property type="molecule type" value="Genomic_DNA"/>
</dbReference>
<feature type="domain" description="Histidine kinase" evidence="16">
    <location>
        <begin position="149"/>
        <end position="364"/>
    </location>
</feature>
<evidence type="ECO:0000256" key="8">
    <source>
        <dbReference type="ARBA" id="ARBA00022741"/>
    </source>
</evidence>
<dbReference type="Proteomes" id="UP000053881">
    <property type="component" value="Unassembled WGS sequence"/>
</dbReference>
<dbReference type="Gene3D" id="1.10.287.130">
    <property type="match status" value="1"/>
</dbReference>
<gene>
    <name evidence="19" type="ORF">ABB05_10735</name>
    <name evidence="18" type="ORF">ACA29_15630</name>
</gene>
<dbReference type="PANTHER" id="PTHR45528:SF1">
    <property type="entry name" value="SENSOR HISTIDINE KINASE CPXA"/>
    <property type="match status" value="1"/>
</dbReference>
<evidence type="ECO:0000256" key="9">
    <source>
        <dbReference type="ARBA" id="ARBA00022777"/>
    </source>
</evidence>
<dbReference type="PANTHER" id="PTHR45528">
    <property type="entry name" value="SENSOR HISTIDINE KINASE CPXA"/>
    <property type="match status" value="1"/>
</dbReference>
<dbReference type="STRING" id="217031.ABB05_10735"/>
<feature type="transmembrane region" description="Helical" evidence="15">
    <location>
        <begin position="20"/>
        <end position="47"/>
    </location>
</feature>
<evidence type="ECO:0000256" key="10">
    <source>
        <dbReference type="ARBA" id="ARBA00022840"/>
    </source>
</evidence>
<keyword evidence="7 15" id="KW-0812">Transmembrane</keyword>
<feature type="transmembrane region" description="Helical" evidence="15">
    <location>
        <begin position="68"/>
        <end position="88"/>
    </location>
</feature>
<evidence type="ECO:0000256" key="15">
    <source>
        <dbReference type="SAM" id="Phobius"/>
    </source>
</evidence>
<evidence type="ECO:0000256" key="12">
    <source>
        <dbReference type="ARBA" id="ARBA00023012"/>
    </source>
</evidence>
<keyword evidence="13 15" id="KW-0472">Membrane</keyword>
<dbReference type="Gene3D" id="6.10.340.10">
    <property type="match status" value="1"/>
</dbReference>
<keyword evidence="12" id="KW-0902">Two-component regulatory system</keyword>
<dbReference type="AlphaFoldDB" id="A0A0Q9Y7S6"/>
<evidence type="ECO:0000256" key="5">
    <source>
        <dbReference type="ARBA" id="ARBA00022553"/>
    </source>
</evidence>
<evidence type="ECO:0000259" key="16">
    <source>
        <dbReference type="PROSITE" id="PS50109"/>
    </source>
</evidence>
<proteinExistence type="predicted"/>
<evidence type="ECO:0000256" key="14">
    <source>
        <dbReference type="SAM" id="Coils"/>
    </source>
</evidence>
<evidence type="ECO:0000313" key="20">
    <source>
        <dbReference type="Proteomes" id="UP000053881"/>
    </source>
</evidence>
<dbReference type="InterPro" id="IPR004358">
    <property type="entry name" value="Sig_transdc_His_kin-like_C"/>
</dbReference>
<feature type="coiled-coil region" evidence="14">
    <location>
        <begin position="122"/>
        <end position="149"/>
    </location>
</feature>
<dbReference type="RefSeq" id="WP_057987333.1">
    <property type="nucleotide sequence ID" value="NZ_JAGGKH010000013.1"/>
</dbReference>
<dbReference type="Gene3D" id="3.30.565.10">
    <property type="entry name" value="Histidine kinase-like ATPase, C-terminal domain"/>
    <property type="match status" value="1"/>
</dbReference>
<dbReference type="EC" id="2.7.13.3" evidence="3"/>
<evidence type="ECO:0000256" key="2">
    <source>
        <dbReference type="ARBA" id="ARBA00004651"/>
    </source>
</evidence>
<keyword evidence="14" id="KW-0175">Coiled coil</keyword>
<dbReference type="GO" id="GO:0000155">
    <property type="term" value="F:phosphorelay sensor kinase activity"/>
    <property type="evidence" value="ECO:0007669"/>
    <property type="project" value="InterPro"/>
</dbReference>
<dbReference type="SUPFAM" id="SSF158472">
    <property type="entry name" value="HAMP domain-like"/>
    <property type="match status" value="1"/>
</dbReference>
<dbReference type="SUPFAM" id="SSF47384">
    <property type="entry name" value="Homodimeric domain of signal transducing histidine kinase"/>
    <property type="match status" value="1"/>
</dbReference>
<keyword evidence="6" id="KW-0808">Transferase</keyword>
<evidence type="ECO:0000256" key="7">
    <source>
        <dbReference type="ARBA" id="ARBA00022692"/>
    </source>
</evidence>
<dbReference type="Proteomes" id="UP000077881">
    <property type="component" value="Unassembled WGS sequence"/>
</dbReference>
<dbReference type="InterPro" id="IPR003660">
    <property type="entry name" value="HAMP_dom"/>
</dbReference>
<evidence type="ECO:0000313" key="21">
    <source>
        <dbReference type="Proteomes" id="UP000077881"/>
    </source>
</evidence>
<dbReference type="InterPro" id="IPR005467">
    <property type="entry name" value="His_kinase_dom"/>
</dbReference>
<dbReference type="InterPro" id="IPR036097">
    <property type="entry name" value="HisK_dim/P_sf"/>
</dbReference>
<reference evidence="19 21" key="1">
    <citation type="submission" date="2015-05" db="EMBL/GenBank/DDBJ databases">
        <title>Comparison of genome.</title>
        <authorList>
            <person name="Zheng Z."/>
            <person name="Sun M."/>
        </authorList>
    </citation>
    <scope>NUCLEOTIDE SEQUENCE [LARGE SCALE GENOMIC DNA]</scope>
    <source>
        <strain evidence="19 21">G25-74</strain>
    </source>
</reference>
<evidence type="ECO:0000256" key="4">
    <source>
        <dbReference type="ARBA" id="ARBA00022475"/>
    </source>
</evidence>
<keyword evidence="5" id="KW-0597">Phosphoprotein</keyword>
<dbReference type="CDD" id="cd06225">
    <property type="entry name" value="HAMP"/>
    <property type="match status" value="1"/>
</dbReference>
<evidence type="ECO:0000256" key="13">
    <source>
        <dbReference type="ARBA" id="ARBA00023136"/>
    </source>
</evidence>
<dbReference type="GO" id="GO:0005886">
    <property type="term" value="C:plasma membrane"/>
    <property type="evidence" value="ECO:0007669"/>
    <property type="project" value="UniProtKB-SubCell"/>
</dbReference>
<dbReference type="PROSITE" id="PS50885">
    <property type="entry name" value="HAMP"/>
    <property type="match status" value="1"/>
</dbReference>
<dbReference type="SMART" id="SM00388">
    <property type="entry name" value="HisKA"/>
    <property type="match status" value="1"/>
</dbReference>
<dbReference type="InterPro" id="IPR036890">
    <property type="entry name" value="HATPase_C_sf"/>
</dbReference>
<evidence type="ECO:0000313" key="18">
    <source>
        <dbReference type="EMBL" id="KRG11768.1"/>
    </source>
</evidence>